<proteinExistence type="predicted"/>
<protein>
    <submittedName>
        <fullName evidence="1">Uncharacterized protein</fullName>
    </submittedName>
</protein>
<evidence type="ECO:0000313" key="1">
    <source>
        <dbReference type="EMBL" id="THB60962.1"/>
    </source>
</evidence>
<dbReference type="EMBL" id="SDGV01000017">
    <property type="protein sequence ID" value="THB60962.1"/>
    <property type="molecule type" value="Genomic_DNA"/>
</dbReference>
<keyword evidence="2" id="KW-1185">Reference proteome</keyword>
<organism evidence="1 2">
    <name type="scientific">Vagococcus silagei</name>
    <dbReference type="NCBI Taxonomy" id="2508885"/>
    <lineage>
        <taxon>Bacteria</taxon>
        <taxon>Bacillati</taxon>
        <taxon>Bacillota</taxon>
        <taxon>Bacilli</taxon>
        <taxon>Lactobacillales</taxon>
        <taxon>Enterococcaceae</taxon>
        <taxon>Vagococcus</taxon>
    </lineage>
</organism>
<evidence type="ECO:0000313" key="2">
    <source>
        <dbReference type="Proteomes" id="UP000310506"/>
    </source>
</evidence>
<accession>A0A4S3B2E1</accession>
<dbReference type="Proteomes" id="UP000310506">
    <property type="component" value="Unassembled WGS sequence"/>
</dbReference>
<reference evidence="1 2" key="1">
    <citation type="submission" date="2019-01" db="EMBL/GenBank/DDBJ databases">
        <title>Vagococcus silagei sp. nov. isolated from brewer's grain.</title>
        <authorList>
            <person name="Guu J.-R."/>
        </authorList>
    </citation>
    <scope>NUCLEOTIDE SEQUENCE [LARGE SCALE GENOMIC DNA]</scope>
    <source>
        <strain evidence="1 2">2B-2</strain>
    </source>
</reference>
<gene>
    <name evidence="1" type="ORF">ESZ54_08325</name>
</gene>
<dbReference type="AlphaFoldDB" id="A0A4S3B2E1"/>
<comment type="caution">
    <text evidence="1">The sequence shown here is derived from an EMBL/GenBank/DDBJ whole genome shotgun (WGS) entry which is preliminary data.</text>
</comment>
<name>A0A4S3B2E1_9ENTE</name>
<sequence>MQLSVTILENETIIQHDNEDLTLTITPKPHLEQINLGISGTEIVGIGTNLKEAYDTYISLAIPWEIEQSHLMTTLAEIALDSGVKLKEQPKLEAIAKNHYPQTETLTENITKILNTFGYSLIKIKKKPAKAVHRWSKDIANIDFYVDYKGAKAVCRWQKRQEMLIKKGAQIVVDPPLNKDGSLGFAAKFTLSIRELNQAKIKNGMTTEDIILKSVNEVGNFLYFAGTNSWLVLKDKDGKTIDEYTVVK</sequence>